<name>A0ABW3XSZ7_9ACTN</name>
<dbReference type="Gene3D" id="2.30.38.10">
    <property type="entry name" value="Luciferase, Domain 3"/>
    <property type="match status" value="1"/>
</dbReference>
<evidence type="ECO:0000256" key="3">
    <source>
        <dbReference type="ARBA" id="ARBA00022553"/>
    </source>
</evidence>
<dbReference type="InterPro" id="IPR009081">
    <property type="entry name" value="PP-bd_ACP"/>
</dbReference>
<dbReference type="InterPro" id="IPR042099">
    <property type="entry name" value="ANL_N_sf"/>
</dbReference>
<gene>
    <name evidence="5" type="ORF">ACFQ5X_41060</name>
</gene>
<accession>A0ABW3XSZ7</accession>
<comment type="caution">
    <text evidence="5">The sequence shown here is derived from an EMBL/GenBank/DDBJ whole genome shotgun (WGS) entry which is preliminary data.</text>
</comment>
<dbReference type="PANTHER" id="PTHR45527">
    <property type="entry name" value="NONRIBOSOMAL PEPTIDE SYNTHETASE"/>
    <property type="match status" value="1"/>
</dbReference>
<dbReference type="SUPFAM" id="SSF47336">
    <property type="entry name" value="ACP-like"/>
    <property type="match status" value="2"/>
</dbReference>
<keyword evidence="3" id="KW-0597">Phosphoprotein</keyword>
<dbReference type="Gene3D" id="3.30.559.10">
    <property type="entry name" value="Chloramphenicol acetyltransferase-like domain"/>
    <property type="match status" value="1"/>
</dbReference>
<feature type="domain" description="Carrier" evidence="4">
    <location>
        <begin position="520"/>
        <end position="597"/>
    </location>
</feature>
<dbReference type="InterPro" id="IPR045851">
    <property type="entry name" value="AMP-bd_C_sf"/>
</dbReference>
<dbReference type="RefSeq" id="WP_381243119.1">
    <property type="nucleotide sequence ID" value="NZ_JBHSKH010000150.1"/>
</dbReference>
<dbReference type="CDD" id="cd19531">
    <property type="entry name" value="LCL_NRPS-like"/>
    <property type="match status" value="1"/>
</dbReference>
<dbReference type="PROSITE" id="PS50075">
    <property type="entry name" value="CARRIER"/>
    <property type="match status" value="2"/>
</dbReference>
<dbReference type="Pfam" id="PF00668">
    <property type="entry name" value="Condensation"/>
    <property type="match status" value="1"/>
</dbReference>
<dbReference type="InterPro" id="IPR020845">
    <property type="entry name" value="AMP-binding_CS"/>
</dbReference>
<evidence type="ECO:0000256" key="1">
    <source>
        <dbReference type="ARBA" id="ARBA00001957"/>
    </source>
</evidence>
<dbReference type="InterPro" id="IPR001242">
    <property type="entry name" value="Condensation_dom"/>
</dbReference>
<dbReference type="Gene3D" id="3.40.50.980">
    <property type="match status" value="2"/>
</dbReference>
<feature type="domain" description="Carrier" evidence="4">
    <location>
        <begin position="1580"/>
        <end position="1654"/>
    </location>
</feature>
<dbReference type="EMBL" id="JBHTMM010000107">
    <property type="protein sequence ID" value="MFD1312172.1"/>
    <property type="molecule type" value="Genomic_DNA"/>
</dbReference>
<proteinExistence type="predicted"/>
<dbReference type="Pfam" id="PF13193">
    <property type="entry name" value="AMP-binding_C"/>
    <property type="match status" value="1"/>
</dbReference>
<dbReference type="Gene3D" id="1.10.1200.10">
    <property type="entry name" value="ACP-like"/>
    <property type="match status" value="2"/>
</dbReference>
<dbReference type="InterPro" id="IPR023213">
    <property type="entry name" value="CAT-like_dom_sf"/>
</dbReference>
<dbReference type="SUPFAM" id="SSF52777">
    <property type="entry name" value="CoA-dependent acyltransferases"/>
    <property type="match status" value="2"/>
</dbReference>
<dbReference type="Gene3D" id="3.30.559.30">
    <property type="entry name" value="Nonribosomal peptide synthetase, condensation domain"/>
    <property type="match status" value="1"/>
</dbReference>
<dbReference type="Pfam" id="PF00501">
    <property type="entry name" value="AMP-binding"/>
    <property type="match status" value="2"/>
</dbReference>
<dbReference type="InterPro" id="IPR025110">
    <property type="entry name" value="AMP-bd_C"/>
</dbReference>
<dbReference type="SUPFAM" id="SSF56801">
    <property type="entry name" value="Acetyl-CoA synthetase-like"/>
    <property type="match status" value="2"/>
</dbReference>
<dbReference type="InterPro" id="IPR020806">
    <property type="entry name" value="PKS_PP-bd"/>
</dbReference>
<dbReference type="Gene3D" id="3.30.300.30">
    <property type="match status" value="2"/>
</dbReference>
<dbReference type="PANTHER" id="PTHR45527:SF1">
    <property type="entry name" value="FATTY ACID SYNTHASE"/>
    <property type="match status" value="1"/>
</dbReference>
<dbReference type="NCBIfam" id="TIGR01733">
    <property type="entry name" value="AA-adenyl-dom"/>
    <property type="match status" value="2"/>
</dbReference>
<dbReference type="Pfam" id="PF00550">
    <property type="entry name" value="PP-binding"/>
    <property type="match status" value="2"/>
</dbReference>
<dbReference type="Gene3D" id="3.40.50.12780">
    <property type="entry name" value="N-terminal domain of ligase-like"/>
    <property type="match status" value="1"/>
</dbReference>
<dbReference type="Proteomes" id="UP001597058">
    <property type="component" value="Unassembled WGS sequence"/>
</dbReference>
<comment type="cofactor">
    <cofactor evidence="1">
        <name>pantetheine 4'-phosphate</name>
        <dbReference type="ChEBI" id="CHEBI:47942"/>
    </cofactor>
</comment>
<keyword evidence="6" id="KW-1185">Reference proteome</keyword>
<evidence type="ECO:0000259" key="4">
    <source>
        <dbReference type="PROSITE" id="PS50075"/>
    </source>
</evidence>
<dbReference type="SMART" id="SM00823">
    <property type="entry name" value="PKS_PP"/>
    <property type="match status" value="2"/>
</dbReference>
<dbReference type="InterPro" id="IPR036736">
    <property type="entry name" value="ACP-like_sf"/>
</dbReference>
<organism evidence="5 6">
    <name type="scientific">Streptomyces kaempferi</name>
    <dbReference type="NCBI Taxonomy" id="333725"/>
    <lineage>
        <taxon>Bacteria</taxon>
        <taxon>Bacillati</taxon>
        <taxon>Actinomycetota</taxon>
        <taxon>Actinomycetes</taxon>
        <taxon>Kitasatosporales</taxon>
        <taxon>Streptomycetaceae</taxon>
        <taxon>Streptomyces</taxon>
    </lineage>
</organism>
<dbReference type="PROSITE" id="PS00455">
    <property type="entry name" value="AMP_BINDING"/>
    <property type="match status" value="2"/>
</dbReference>
<protein>
    <submittedName>
        <fullName evidence="5">Amino acid adenylation domain-containing protein</fullName>
    </submittedName>
</protein>
<dbReference type="InterPro" id="IPR010071">
    <property type="entry name" value="AA_adenyl_dom"/>
</dbReference>
<evidence type="ECO:0000256" key="2">
    <source>
        <dbReference type="ARBA" id="ARBA00022450"/>
    </source>
</evidence>
<dbReference type="InterPro" id="IPR000873">
    <property type="entry name" value="AMP-dep_synth/lig_dom"/>
</dbReference>
<evidence type="ECO:0000313" key="6">
    <source>
        <dbReference type="Proteomes" id="UP001597058"/>
    </source>
</evidence>
<dbReference type="CDD" id="cd05930">
    <property type="entry name" value="A_NRPS"/>
    <property type="match status" value="2"/>
</dbReference>
<keyword evidence="2" id="KW-0596">Phosphopantetheine</keyword>
<sequence length="1666" mass="179108">MTDSAHTYDHLLDSLRGAAPWAMGRTGPAPQAVHGPEYDAATEWESVGALIARRCRSSSSTVALHTDDGDLTYDELDVQADVTASALVRAGIGKGDIVALVFERSVEFVVAVLAVWRAGAAYLPLSPDHPEAWLAEAARQAKVSLVLGRPIPGYPSLEEVPEHAGPVQDLNGPGDLAYVIATSGSTGTPKLVMIEHRGLANLARAQRVFFDVLPARTRVLLFAHPAFDAALFDIVLALTNGVRLDIPDVSIHSGESLARVLTDRRITHVVLPAAVLRTLGPGGFPDLEVLISIGDVCLPETARRWAPHHRFVNGYGPTETTICTTLHTVTGTESTRVPIGRPIAGTHIVVLDDDRRPVPTGSVGEICIGGLGVGPGYLGDPELTALRFIEDPGAGRLYRSGDLGRLLADGTLEFLGRKDDQVKVRGARIELGQVEAALAAQPGVRDALALVDRAGEPRLLGYVVGDADPGRLRESLAREIPGYLVPDQITMVDRWPLTVSGKVDREALPRPGLGAARAQEPRNETEAAVVEAAAELLGIDAQRIGVDDDLLSWGGNSLFATQLVARLRTRLGTEVALSSVLGNATPAGIAAGIEEQPQDLGPRRKGAPPEPSFAQRRVWLMEAVDPGARAYVSQSVFRLSGDLSLPALEASLTEIVRTQDALRSRFLVDDGDLTCVLDDPWPVRLDVRDFTGRADQGAAIGDAVRELVQMPFDLAVEPPLRWALLRLAPDEHIFVHIEHHVIHDGWSLRRFVRDLLDGYAEYLAHGAVTRDAPPVSYYDYARWQKQWLASPQAAKQREFWRAELAGTETVLRLPRRIAAHTTRFLGRAPRTEIDADLARRLSDLANRSGTTLYITLLSAFFVLLHAYTGSRDLLVGSAVANRRWRQTEDVLGMFVNMVVFRGRLDEGCTFLDVLEQTRDRSRRVYEHQELPYDQIFEASPAAHGDSARPLTQAVFSFHDSPLGPLRPTSLGVDFIEGLGNGSAKFDVSVVGVPRYAEPGRISQLAGGLVTVPASGERVLPSSRGALEGVTLAWEFDTDLFDDVFCAHMPKAYERLLRSLVDEPQAPIARLDLVDDATQDELLRWGRGPAIEPAARWLPDLVSRWARQTPDAPAVAGPAPLTYAQLEEQSDRVALHLRAVGLGPGDVVAVRVPLSRELVVAQLAVMKSGAAFLPSDPGDPTSRLAALMSDCGARVLLTTEALAGEAVPKGVRTMALEAVADHRGPIPPGRGSDACYVMYTSGSSGVPKGVVVEHHSVAARFADHDVTGFRPGDSCLALNSPGFDISVLEVWGTLVHGASVRFLPRPWSLSALADALASPQVSHATLSTAVFNTVVAEFPEAVHGLRHLGAGGDVMATEAALRLRATAPGNVTNYYGPTETTVMVTAMPLKDWHFGTQPRVPIGRPLPNTLIYVVDDHLRLVPPGVVGEICVGGPGVARGYTRPTSAFVPNPFDEGRLYRTGDRGRWLDGGVLDFVGRDDEQVKIRGFRIEPGEVRAALLALPAVHDAVVLADRSQDTLVAHVLSSRTGTDIRHALARALPKHLVPSVVASHNFFPLNSQGKVDIPALAAATRPESSGPPRQWLNAQEEMISSLVAGVSGVRPGADENFFDVGMHSLQALRLALRATAATGRDVGLPLVLAHPTVRSLTVAVASAPPANAGLRRLPRP</sequence>
<evidence type="ECO:0000313" key="5">
    <source>
        <dbReference type="EMBL" id="MFD1312172.1"/>
    </source>
</evidence>
<reference evidence="6" key="1">
    <citation type="journal article" date="2019" name="Int. J. Syst. Evol. Microbiol.">
        <title>The Global Catalogue of Microorganisms (GCM) 10K type strain sequencing project: providing services to taxonomists for standard genome sequencing and annotation.</title>
        <authorList>
            <consortium name="The Broad Institute Genomics Platform"/>
            <consortium name="The Broad Institute Genome Sequencing Center for Infectious Disease"/>
            <person name="Wu L."/>
            <person name="Ma J."/>
        </authorList>
    </citation>
    <scope>NUCLEOTIDE SEQUENCE [LARGE SCALE GENOMIC DNA]</scope>
    <source>
        <strain evidence="6">CGMCC 4.7020</strain>
    </source>
</reference>